<dbReference type="Pfam" id="PF00172">
    <property type="entry name" value="Zn_clus"/>
    <property type="match status" value="1"/>
</dbReference>
<dbReference type="Proteomes" id="UP000696573">
    <property type="component" value="Unassembled WGS sequence"/>
</dbReference>
<dbReference type="GO" id="GO:0000976">
    <property type="term" value="F:transcription cis-regulatory region binding"/>
    <property type="evidence" value="ECO:0007669"/>
    <property type="project" value="TreeGrafter"/>
</dbReference>
<comment type="subcellular location">
    <subcellularLocation>
        <location evidence="1">Nucleus</location>
    </subcellularLocation>
</comment>
<accession>A0A9N9YL77</accession>
<sequence>RVKCDETVPNCLNCLRGGATCPGYRRPVKWSGKHEVLRSRDQRPAAGDSMEPFWNVFEEEASRLHAALVAEAASPRHEMVSSSPGRSIVSEPIGAISSQDHYLLGTGLLEINAAPELLLDDDNVGWPGWVSEQSSAEFPITASQGYILDSTDCTQSFDIDSRICGPTPEHELIHEINPPCHSLSPINSREDYLVNYYFSLVCVINSGFDSPDNPFRMVVADMIWAHPLILNCMLSMSAAHMYQRQHVLSTEALQHRTTAISVLSSEISEPSSKNQPGSESRLVTALLGTILLGTTSDGMQSWHDASSTDTSFLFGARALLKELTLNHYSAPENYLATDRCRSSPTVRFMIGIVAYWEAISSFHIDQEPSAVDYLLPLCDWVEHQGSQPHPWTGISMPLFIYMAQAGSITRQERLVHRIRTESSSDDTKRTFRAALLRSARRVIDNVREYKTPPTEQFEETSDSQTPLHHFQTIDQVYQLSIILELYRVFPELVEDGENILYDAGGIPIAVPTTESLSRRFGVMVTLATNILTLLSSLPESSGTRAIQLPALMIAGSGLQYVSEENTSILPETGNAYQGVVSLFCKKAVVLHWRTAVIGRLKMLDRYVGLDSVDRGIKIIEHVWLKADTLAEPKQRTTVQNITMVHWVDIMWDMKLETLLG</sequence>
<dbReference type="InterPro" id="IPR021858">
    <property type="entry name" value="Fun_TF"/>
</dbReference>
<reference evidence="4" key="1">
    <citation type="submission" date="2021-10" db="EMBL/GenBank/DDBJ databases">
        <authorList>
            <person name="Piombo E."/>
        </authorList>
    </citation>
    <scope>NUCLEOTIDE SEQUENCE</scope>
</reference>
<dbReference type="Pfam" id="PF11951">
    <property type="entry name" value="Fungal_trans_2"/>
    <property type="match status" value="1"/>
</dbReference>
<organism evidence="4 5">
    <name type="scientific">Clonostachys rhizophaga</name>
    <dbReference type="NCBI Taxonomy" id="160324"/>
    <lineage>
        <taxon>Eukaryota</taxon>
        <taxon>Fungi</taxon>
        <taxon>Dikarya</taxon>
        <taxon>Ascomycota</taxon>
        <taxon>Pezizomycotina</taxon>
        <taxon>Sordariomycetes</taxon>
        <taxon>Hypocreomycetidae</taxon>
        <taxon>Hypocreales</taxon>
        <taxon>Bionectriaceae</taxon>
        <taxon>Clonostachys</taxon>
    </lineage>
</organism>
<name>A0A9N9YL77_9HYPO</name>
<dbReference type="OrthoDB" id="39175at2759"/>
<dbReference type="InterPro" id="IPR001138">
    <property type="entry name" value="Zn2Cys6_DnaBD"/>
</dbReference>
<comment type="caution">
    <text evidence="4">The sequence shown here is derived from an EMBL/GenBank/DDBJ whole genome shotgun (WGS) entry which is preliminary data.</text>
</comment>
<evidence type="ECO:0000313" key="5">
    <source>
        <dbReference type="Proteomes" id="UP000696573"/>
    </source>
</evidence>
<dbReference type="GO" id="GO:0000981">
    <property type="term" value="F:DNA-binding transcription factor activity, RNA polymerase II-specific"/>
    <property type="evidence" value="ECO:0007669"/>
    <property type="project" value="InterPro"/>
</dbReference>
<feature type="domain" description="Zn(2)-C6 fungal-type" evidence="3">
    <location>
        <begin position="1"/>
        <end position="31"/>
    </location>
</feature>
<dbReference type="PANTHER" id="PTHR37534:SF44">
    <property type="entry name" value="ZN(II)2CYS6 TRANSCRIPTION FACTOR (EUROFUNG)"/>
    <property type="match status" value="1"/>
</dbReference>
<dbReference type="EMBL" id="CABFNQ020000710">
    <property type="protein sequence ID" value="CAH0025345.1"/>
    <property type="molecule type" value="Genomic_DNA"/>
</dbReference>
<keyword evidence="2" id="KW-0539">Nucleus</keyword>
<protein>
    <recommendedName>
        <fullName evidence="3">Zn(2)-C6 fungal-type domain-containing protein</fullName>
    </recommendedName>
</protein>
<dbReference type="GO" id="GO:0008270">
    <property type="term" value="F:zinc ion binding"/>
    <property type="evidence" value="ECO:0007669"/>
    <property type="project" value="InterPro"/>
</dbReference>
<gene>
    <name evidence="4" type="ORF">CRHIZ90672A_00008135</name>
</gene>
<dbReference type="PANTHER" id="PTHR37534">
    <property type="entry name" value="TRANSCRIPTIONAL ACTIVATOR PROTEIN UGA3"/>
    <property type="match status" value="1"/>
</dbReference>
<dbReference type="GO" id="GO:0045944">
    <property type="term" value="P:positive regulation of transcription by RNA polymerase II"/>
    <property type="evidence" value="ECO:0007669"/>
    <property type="project" value="TreeGrafter"/>
</dbReference>
<evidence type="ECO:0000256" key="1">
    <source>
        <dbReference type="ARBA" id="ARBA00004123"/>
    </source>
</evidence>
<proteinExistence type="predicted"/>
<dbReference type="GO" id="GO:0005634">
    <property type="term" value="C:nucleus"/>
    <property type="evidence" value="ECO:0007669"/>
    <property type="project" value="UniProtKB-SubCell"/>
</dbReference>
<evidence type="ECO:0000259" key="3">
    <source>
        <dbReference type="Pfam" id="PF00172"/>
    </source>
</evidence>
<feature type="non-terminal residue" evidence="4">
    <location>
        <position position="1"/>
    </location>
</feature>
<dbReference type="CDD" id="cd00067">
    <property type="entry name" value="GAL4"/>
    <property type="match status" value="1"/>
</dbReference>
<evidence type="ECO:0000313" key="4">
    <source>
        <dbReference type="EMBL" id="CAH0025345.1"/>
    </source>
</evidence>
<evidence type="ECO:0000256" key="2">
    <source>
        <dbReference type="ARBA" id="ARBA00023242"/>
    </source>
</evidence>
<keyword evidence="5" id="KW-1185">Reference proteome</keyword>
<dbReference type="AlphaFoldDB" id="A0A9N9YL77"/>